<dbReference type="PROSITE" id="PS50109">
    <property type="entry name" value="HIS_KIN"/>
    <property type="match status" value="1"/>
</dbReference>
<dbReference type="PANTHER" id="PTHR43065">
    <property type="entry name" value="SENSOR HISTIDINE KINASE"/>
    <property type="match status" value="1"/>
</dbReference>
<dbReference type="InterPro" id="IPR036890">
    <property type="entry name" value="HATPase_C_sf"/>
</dbReference>
<protein>
    <recommendedName>
        <fullName evidence="2">histidine kinase</fullName>
        <ecNumber evidence="2">2.7.13.3</ecNumber>
    </recommendedName>
</protein>
<keyword evidence="5" id="KW-1185">Reference proteome</keyword>
<dbReference type="InterPro" id="IPR005467">
    <property type="entry name" value="His_kinase_dom"/>
</dbReference>
<organism evidence="4 5">
    <name type="scientific">Vibrio penaeicida</name>
    <dbReference type="NCBI Taxonomy" id="104609"/>
    <lineage>
        <taxon>Bacteria</taxon>
        <taxon>Pseudomonadati</taxon>
        <taxon>Pseudomonadota</taxon>
        <taxon>Gammaproteobacteria</taxon>
        <taxon>Vibrionales</taxon>
        <taxon>Vibrionaceae</taxon>
        <taxon>Vibrio</taxon>
    </lineage>
</organism>
<evidence type="ECO:0000259" key="3">
    <source>
        <dbReference type="PROSITE" id="PS50109"/>
    </source>
</evidence>
<dbReference type="PANTHER" id="PTHR43065:SF42">
    <property type="entry name" value="TWO-COMPONENT SENSOR PPRA"/>
    <property type="match status" value="1"/>
</dbReference>
<evidence type="ECO:0000313" key="4">
    <source>
        <dbReference type="EMBL" id="GLQ74270.1"/>
    </source>
</evidence>
<evidence type="ECO:0000256" key="2">
    <source>
        <dbReference type="ARBA" id="ARBA00012438"/>
    </source>
</evidence>
<proteinExistence type="predicted"/>
<dbReference type="Pfam" id="PF02518">
    <property type="entry name" value="HATPase_c"/>
    <property type="match status" value="1"/>
</dbReference>
<dbReference type="EC" id="2.7.13.3" evidence="2"/>
<dbReference type="RefSeq" id="WP_185829789.1">
    <property type="nucleotide sequence ID" value="NZ_AP025145.1"/>
</dbReference>
<comment type="caution">
    <text evidence="4">The sequence shown here is derived from an EMBL/GenBank/DDBJ whole genome shotgun (WGS) entry which is preliminary data.</text>
</comment>
<dbReference type="SUPFAM" id="SSF55874">
    <property type="entry name" value="ATPase domain of HSP90 chaperone/DNA topoisomerase II/histidine kinase"/>
    <property type="match status" value="1"/>
</dbReference>
<dbReference type="InterPro" id="IPR003594">
    <property type="entry name" value="HATPase_dom"/>
</dbReference>
<dbReference type="EMBL" id="BSNX01000055">
    <property type="protein sequence ID" value="GLQ74270.1"/>
    <property type="molecule type" value="Genomic_DNA"/>
</dbReference>
<dbReference type="AlphaFoldDB" id="A0AAV5NUY5"/>
<accession>A0AAV5NUY5</accession>
<evidence type="ECO:0000256" key="1">
    <source>
        <dbReference type="ARBA" id="ARBA00000085"/>
    </source>
</evidence>
<sequence>MVIDYRDTGKGISSEVNDRIFEPFVTTKRGKGGTGLGANIVYNLVTQLLKGQIESNSDIESGAQFIITAPLDLASTSYVI</sequence>
<feature type="domain" description="Histidine kinase" evidence="3">
    <location>
        <begin position="1"/>
        <end position="73"/>
    </location>
</feature>
<gene>
    <name evidence="4" type="ORF">GCM10007932_36310</name>
</gene>
<dbReference type="InterPro" id="IPR004358">
    <property type="entry name" value="Sig_transdc_His_kin-like_C"/>
</dbReference>
<reference evidence="5" key="1">
    <citation type="journal article" date="2019" name="Int. J. Syst. Evol. Microbiol.">
        <title>The Global Catalogue of Microorganisms (GCM) 10K type strain sequencing project: providing services to taxonomists for standard genome sequencing and annotation.</title>
        <authorList>
            <consortium name="The Broad Institute Genomics Platform"/>
            <consortium name="The Broad Institute Genome Sequencing Center for Infectious Disease"/>
            <person name="Wu L."/>
            <person name="Ma J."/>
        </authorList>
    </citation>
    <scope>NUCLEOTIDE SEQUENCE [LARGE SCALE GENOMIC DNA]</scope>
    <source>
        <strain evidence="5">NBRC 15640</strain>
    </source>
</reference>
<dbReference type="Gene3D" id="3.30.565.10">
    <property type="entry name" value="Histidine kinase-like ATPase, C-terminal domain"/>
    <property type="match status" value="1"/>
</dbReference>
<name>A0AAV5NUY5_9VIBR</name>
<dbReference type="PRINTS" id="PR00344">
    <property type="entry name" value="BCTRLSENSOR"/>
</dbReference>
<dbReference type="GO" id="GO:0004673">
    <property type="term" value="F:protein histidine kinase activity"/>
    <property type="evidence" value="ECO:0007669"/>
    <property type="project" value="UniProtKB-EC"/>
</dbReference>
<comment type="catalytic activity">
    <reaction evidence="1">
        <text>ATP + protein L-histidine = ADP + protein N-phospho-L-histidine.</text>
        <dbReference type="EC" id="2.7.13.3"/>
    </reaction>
</comment>
<evidence type="ECO:0000313" key="5">
    <source>
        <dbReference type="Proteomes" id="UP001156690"/>
    </source>
</evidence>
<dbReference type="Proteomes" id="UP001156690">
    <property type="component" value="Unassembled WGS sequence"/>
</dbReference>